<reference evidence="3" key="1">
    <citation type="submission" date="2021-01" db="EMBL/GenBank/DDBJ databases">
        <authorList>
            <consortium name="Genoscope - CEA"/>
            <person name="William W."/>
        </authorList>
    </citation>
    <scope>NUCLEOTIDE SEQUENCE</scope>
</reference>
<evidence type="ECO:0000313" key="4">
    <source>
        <dbReference type="Proteomes" id="UP000688137"/>
    </source>
</evidence>
<dbReference type="OMA" id="GFRMMEQ"/>
<feature type="transmembrane region" description="Helical" evidence="2">
    <location>
        <begin position="12"/>
        <end position="30"/>
    </location>
</feature>
<proteinExistence type="predicted"/>
<organism evidence="3 4">
    <name type="scientific">Paramecium primaurelia</name>
    <dbReference type="NCBI Taxonomy" id="5886"/>
    <lineage>
        <taxon>Eukaryota</taxon>
        <taxon>Sar</taxon>
        <taxon>Alveolata</taxon>
        <taxon>Ciliophora</taxon>
        <taxon>Intramacronucleata</taxon>
        <taxon>Oligohymenophorea</taxon>
        <taxon>Peniculida</taxon>
        <taxon>Parameciidae</taxon>
        <taxon>Paramecium</taxon>
    </lineage>
</organism>
<feature type="transmembrane region" description="Helical" evidence="2">
    <location>
        <begin position="72"/>
        <end position="96"/>
    </location>
</feature>
<sequence length="258" mass="29531">MIVVVASNSQYVSFATIVRLMLIIIIYCKCVWIKNKSIKRGIIISLFKIICSIGFESYTAVKIDNSMNFYTIYQAAIMAVLIVNSILLLLLMYFGWRIYVEINEKSFVQTSPDGFRMMEQLSAIQQQEQQEKSIKKEEIKNPTPDQPELDDKGSVNISINENMSPAMLKLKSSLSPSPGKYRSGKILDFLEKKISHAKNSQKELSNGFSREFNRKFNTDQIQQISLDFGDQEDISSARNPIDVQIQNHNFSKDIKFIS</sequence>
<dbReference type="AlphaFoldDB" id="A0A8S1PHV7"/>
<accession>A0A8S1PHV7</accession>
<keyword evidence="2" id="KW-0472">Membrane</keyword>
<feature type="compositionally biased region" description="Basic and acidic residues" evidence="1">
    <location>
        <begin position="131"/>
        <end position="140"/>
    </location>
</feature>
<evidence type="ECO:0000313" key="3">
    <source>
        <dbReference type="EMBL" id="CAD8102807.1"/>
    </source>
</evidence>
<keyword evidence="2" id="KW-1133">Transmembrane helix</keyword>
<evidence type="ECO:0000256" key="2">
    <source>
        <dbReference type="SAM" id="Phobius"/>
    </source>
</evidence>
<keyword evidence="4" id="KW-1185">Reference proteome</keyword>
<dbReference type="Proteomes" id="UP000688137">
    <property type="component" value="Unassembled WGS sequence"/>
</dbReference>
<name>A0A8S1PHV7_PARPR</name>
<evidence type="ECO:0008006" key="5">
    <source>
        <dbReference type="Google" id="ProtNLM"/>
    </source>
</evidence>
<evidence type="ECO:0000256" key="1">
    <source>
        <dbReference type="SAM" id="MobiDB-lite"/>
    </source>
</evidence>
<feature type="region of interest" description="Disordered" evidence="1">
    <location>
        <begin position="131"/>
        <end position="154"/>
    </location>
</feature>
<feature type="transmembrane region" description="Helical" evidence="2">
    <location>
        <begin position="42"/>
        <end position="60"/>
    </location>
</feature>
<protein>
    <recommendedName>
        <fullName evidence="5">Transmembrane protein</fullName>
    </recommendedName>
</protein>
<comment type="caution">
    <text evidence="3">The sequence shown here is derived from an EMBL/GenBank/DDBJ whole genome shotgun (WGS) entry which is preliminary data.</text>
</comment>
<keyword evidence="2" id="KW-0812">Transmembrane</keyword>
<gene>
    <name evidence="3" type="ORF">PPRIM_AZ9-3.1.T1190090</name>
</gene>
<dbReference type="EMBL" id="CAJJDM010000122">
    <property type="protein sequence ID" value="CAD8102807.1"/>
    <property type="molecule type" value="Genomic_DNA"/>
</dbReference>